<gene>
    <name evidence="12" type="ORF">HKN21_15400</name>
</gene>
<keyword evidence="7" id="KW-0067">ATP-binding</keyword>
<dbReference type="InterPro" id="IPR036097">
    <property type="entry name" value="HisK_dim/P_sf"/>
</dbReference>
<dbReference type="GO" id="GO:0005524">
    <property type="term" value="F:ATP binding"/>
    <property type="evidence" value="ECO:0007669"/>
    <property type="project" value="UniProtKB-KW"/>
</dbReference>
<dbReference type="Gene3D" id="3.30.450.20">
    <property type="entry name" value="PAS domain"/>
    <property type="match status" value="1"/>
</dbReference>
<keyword evidence="9" id="KW-0472">Membrane</keyword>
<dbReference type="SMART" id="SM00388">
    <property type="entry name" value="HisKA"/>
    <property type="match status" value="1"/>
</dbReference>
<dbReference type="AlphaFoldDB" id="A0A7Y2H3I2"/>
<dbReference type="Pfam" id="PF00512">
    <property type="entry name" value="HisKA"/>
    <property type="match status" value="1"/>
</dbReference>
<name>A0A7Y2H3I2_UNCEI</name>
<feature type="transmembrane region" description="Helical" evidence="9">
    <location>
        <begin position="60"/>
        <end position="77"/>
    </location>
</feature>
<keyword evidence="9" id="KW-0812">Transmembrane</keyword>
<dbReference type="InterPro" id="IPR013656">
    <property type="entry name" value="PAS_4"/>
</dbReference>
<evidence type="ECO:0000256" key="6">
    <source>
        <dbReference type="ARBA" id="ARBA00022777"/>
    </source>
</evidence>
<evidence type="ECO:0000256" key="2">
    <source>
        <dbReference type="ARBA" id="ARBA00012438"/>
    </source>
</evidence>
<keyword evidence="9" id="KW-1133">Transmembrane helix</keyword>
<dbReference type="InterPro" id="IPR005467">
    <property type="entry name" value="His_kinase_dom"/>
</dbReference>
<dbReference type="InterPro" id="IPR000014">
    <property type="entry name" value="PAS"/>
</dbReference>
<dbReference type="SMART" id="SM00387">
    <property type="entry name" value="HATPase_c"/>
    <property type="match status" value="1"/>
</dbReference>
<feature type="transmembrane region" description="Helical" evidence="9">
    <location>
        <begin position="35"/>
        <end position="53"/>
    </location>
</feature>
<dbReference type="SMART" id="SM00091">
    <property type="entry name" value="PAS"/>
    <property type="match status" value="1"/>
</dbReference>
<keyword evidence="8" id="KW-0902">Two-component regulatory system</keyword>
<evidence type="ECO:0000256" key="4">
    <source>
        <dbReference type="ARBA" id="ARBA00022679"/>
    </source>
</evidence>
<dbReference type="NCBIfam" id="TIGR00229">
    <property type="entry name" value="sensory_box"/>
    <property type="match status" value="1"/>
</dbReference>
<dbReference type="PRINTS" id="PR00344">
    <property type="entry name" value="BCTRLSENSOR"/>
</dbReference>
<keyword evidence="6" id="KW-0418">Kinase</keyword>
<dbReference type="GO" id="GO:0000155">
    <property type="term" value="F:phosphorelay sensor kinase activity"/>
    <property type="evidence" value="ECO:0007669"/>
    <property type="project" value="InterPro"/>
</dbReference>
<dbReference type="Pfam" id="PF08448">
    <property type="entry name" value="PAS_4"/>
    <property type="match status" value="1"/>
</dbReference>
<organism evidence="12 13">
    <name type="scientific">Eiseniibacteriota bacterium</name>
    <dbReference type="NCBI Taxonomy" id="2212470"/>
    <lineage>
        <taxon>Bacteria</taxon>
        <taxon>Candidatus Eiseniibacteriota</taxon>
    </lineage>
</organism>
<dbReference type="EMBL" id="JABDJR010000621">
    <property type="protein sequence ID" value="NNF08149.1"/>
    <property type="molecule type" value="Genomic_DNA"/>
</dbReference>
<dbReference type="Gene3D" id="1.10.287.130">
    <property type="match status" value="1"/>
</dbReference>
<evidence type="ECO:0000256" key="7">
    <source>
        <dbReference type="ARBA" id="ARBA00022840"/>
    </source>
</evidence>
<evidence type="ECO:0000256" key="8">
    <source>
        <dbReference type="ARBA" id="ARBA00023012"/>
    </source>
</evidence>
<evidence type="ECO:0000313" key="13">
    <source>
        <dbReference type="Proteomes" id="UP000547674"/>
    </source>
</evidence>
<dbReference type="InterPro" id="IPR003661">
    <property type="entry name" value="HisK_dim/P_dom"/>
</dbReference>
<dbReference type="PANTHER" id="PTHR43065">
    <property type="entry name" value="SENSOR HISTIDINE KINASE"/>
    <property type="match status" value="1"/>
</dbReference>
<feature type="transmembrane region" description="Helical" evidence="9">
    <location>
        <begin position="83"/>
        <end position="100"/>
    </location>
</feature>
<dbReference type="SUPFAM" id="SSF55785">
    <property type="entry name" value="PYP-like sensor domain (PAS domain)"/>
    <property type="match status" value="1"/>
</dbReference>
<dbReference type="InterPro" id="IPR035965">
    <property type="entry name" value="PAS-like_dom_sf"/>
</dbReference>
<feature type="transmembrane region" description="Helical" evidence="9">
    <location>
        <begin position="12"/>
        <end position="29"/>
    </location>
</feature>
<accession>A0A7Y2H3I2</accession>
<dbReference type="SUPFAM" id="SSF55874">
    <property type="entry name" value="ATPase domain of HSP90 chaperone/DNA topoisomerase II/histidine kinase"/>
    <property type="match status" value="1"/>
</dbReference>
<feature type="domain" description="Histidine kinase" evidence="10">
    <location>
        <begin position="305"/>
        <end position="474"/>
    </location>
</feature>
<dbReference type="PROSITE" id="PS50112">
    <property type="entry name" value="PAS"/>
    <property type="match status" value="1"/>
</dbReference>
<feature type="non-terminal residue" evidence="12">
    <location>
        <position position="474"/>
    </location>
</feature>
<keyword evidence="4" id="KW-0808">Transferase</keyword>
<feature type="domain" description="PAS" evidence="11">
    <location>
        <begin position="175"/>
        <end position="237"/>
    </location>
</feature>
<evidence type="ECO:0000256" key="9">
    <source>
        <dbReference type="SAM" id="Phobius"/>
    </source>
</evidence>
<dbReference type="SUPFAM" id="SSF47384">
    <property type="entry name" value="Homodimeric domain of signal transducing histidine kinase"/>
    <property type="match status" value="1"/>
</dbReference>
<evidence type="ECO:0000313" key="12">
    <source>
        <dbReference type="EMBL" id="NNF08149.1"/>
    </source>
</evidence>
<comment type="catalytic activity">
    <reaction evidence="1">
        <text>ATP + protein L-histidine = ADP + protein N-phospho-L-histidine.</text>
        <dbReference type="EC" id="2.7.13.3"/>
    </reaction>
</comment>
<evidence type="ECO:0000256" key="1">
    <source>
        <dbReference type="ARBA" id="ARBA00000085"/>
    </source>
</evidence>
<keyword evidence="3" id="KW-0597">Phosphoprotein</keyword>
<dbReference type="EC" id="2.7.13.3" evidence="2"/>
<evidence type="ECO:0000256" key="3">
    <source>
        <dbReference type="ARBA" id="ARBA00022553"/>
    </source>
</evidence>
<sequence length="474" mass="50591">MRSQRWPGFGRLGAALLIAGLAFFLGGSFEWVPGLWIASAVAGVTAISSLIYASSRMHSAVILLVDVAWVSLATLAAGRPDAGITLFFPLVAFASGLTVGGRGAWAISVVAGSALVATSLVLGGQAPTQLLLQGAMVFVLGGVSGRVRSSVQLQERALVHASKALARMRLDTDSIVEHLGSGLISVDSSGRIVHVNRVAVQTLGCDPDELRGRTLREGLPSGANALIEAIELAMSHGTSEKRQEIAITKNGESVPIGVGMTVLRDQDGATAGVAVLFQDLTEILREEALQHRRQRMAAVGELAAGIAHEIRNSILPVSGSVQLLTQEMNPNEEQAKLFEVIERETENIEGFVSSLLTYTRVSQIKPRVFDLTALVHDMTRELSLAGRDKRDIEMMGEECWISADQEQLRQVVRNLLVNAADASGTDGKVRVTVGTEDDQPWFQIEDNGPGITTENEGQVFQPFFTTKHGGTGLG</sequence>
<comment type="caution">
    <text evidence="12">The sequence shown here is derived from an EMBL/GenBank/DDBJ whole genome shotgun (WGS) entry which is preliminary data.</text>
</comment>
<evidence type="ECO:0000256" key="5">
    <source>
        <dbReference type="ARBA" id="ARBA00022741"/>
    </source>
</evidence>
<evidence type="ECO:0000259" key="11">
    <source>
        <dbReference type="PROSITE" id="PS50112"/>
    </source>
</evidence>
<dbReference type="PROSITE" id="PS50109">
    <property type="entry name" value="HIS_KIN"/>
    <property type="match status" value="1"/>
</dbReference>
<dbReference type="InterPro" id="IPR003594">
    <property type="entry name" value="HATPase_dom"/>
</dbReference>
<keyword evidence="5" id="KW-0547">Nucleotide-binding</keyword>
<dbReference type="Pfam" id="PF02518">
    <property type="entry name" value="HATPase_c"/>
    <property type="match status" value="1"/>
</dbReference>
<dbReference type="PANTHER" id="PTHR43065:SF10">
    <property type="entry name" value="PEROXIDE STRESS-ACTIVATED HISTIDINE KINASE MAK3"/>
    <property type="match status" value="1"/>
</dbReference>
<evidence type="ECO:0000259" key="10">
    <source>
        <dbReference type="PROSITE" id="PS50109"/>
    </source>
</evidence>
<dbReference type="CDD" id="cd00130">
    <property type="entry name" value="PAS"/>
    <property type="match status" value="1"/>
</dbReference>
<protein>
    <recommendedName>
        <fullName evidence="2">histidine kinase</fullName>
        <ecNumber evidence="2">2.7.13.3</ecNumber>
    </recommendedName>
</protein>
<proteinExistence type="predicted"/>
<dbReference type="InterPro" id="IPR036890">
    <property type="entry name" value="HATPase_C_sf"/>
</dbReference>
<dbReference type="InterPro" id="IPR004358">
    <property type="entry name" value="Sig_transdc_His_kin-like_C"/>
</dbReference>
<dbReference type="Proteomes" id="UP000547674">
    <property type="component" value="Unassembled WGS sequence"/>
</dbReference>
<feature type="transmembrane region" description="Helical" evidence="9">
    <location>
        <begin position="105"/>
        <end position="124"/>
    </location>
</feature>
<dbReference type="CDD" id="cd00082">
    <property type="entry name" value="HisKA"/>
    <property type="match status" value="1"/>
</dbReference>
<reference evidence="12 13" key="1">
    <citation type="submission" date="2020-03" db="EMBL/GenBank/DDBJ databases">
        <title>Metabolic flexibility allows generalist bacteria to become dominant in a frequently disturbed ecosystem.</title>
        <authorList>
            <person name="Chen Y.-J."/>
            <person name="Leung P.M."/>
            <person name="Bay S.K."/>
            <person name="Hugenholtz P."/>
            <person name="Kessler A.J."/>
            <person name="Shelley G."/>
            <person name="Waite D.W."/>
            <person name="Cook P.L."/>
            <person name="Greening C."/>
        </authorList>
    </citation>
    <scope>NUCLEOTIDE SEQUENCE [LARGE SCALE GENOMIC DNA]</scope>
    <source>
        <strain evidence="12">SS_bin_28</strain>
    </source>
</reference>
<dbReference type="Gene3D" id="3.30.565.10">
    <property type="entry name" value="Histidine kinase-like ATPase, C-terminal domain"/>
    <property type="match status" value="1"/>
</dbReference>